<dbReference type="AlphaFoldDB" id="A0AAE0ITG3"/>
<sequence>MATLTESEIEKLFSGAPQYFCRSEGHYTGAPHPSVAFPWDEKLEIRDLTDHTQIEDRAWGCVTAWPHITRDVQGDRSAAKKASEEKRRAHFYPRCRERPNMLSMGGLEKGSVGYQAALELAVADALQEEQWGFETMGTRTLVVVEQRQKMLTSKDGLRHMEENLVLEQLIKNGRRYSERHPRERRVSSELYNELFLQILHPPTKVLDHSDPYSLSVQISALVKVLAAPNMWIDFSHVEWRIRLGQLLWGNPLEDEVDDGLSVHSTDSATEVHEERYWLLLQILLACELLVRLDAITEGEELGIESIRPAEIRRFEKDANKSVKWSLHLARAWLENIDVVKTEQTELSHPEPTGWLATLTKRMSLSREHGAHHTRGPVYAIKGKHVQRQVDGLTHFARKLRWPDVDFQPSKVADNCRSVTEGAPLNTPLASPNSRGGGSHRSSYFGDSTSDTKAKHTPARRRKISAALHPSGWLSKSYVSGLMLPGEGLSHFLMATLLENDPDAMERLGPMANLCGGFVYYGKSFWSTACIVGRVLAAGKGSAECMGWISSDITPQGLGDGWVNIAVEETEEDVQLVDRRARIWGKQAIERSSHVLGDADPASVLPADFIIPFENIYKDKAPPNIRIELKTLALWAPVDSVHTTPTEEYGMTPLTETSQTPEIHTYPAAITFTVTQVDSAEEKEYTYALAKDINFVTAHPCVPSQHVKILKSPSSPTIQQVDLSGSVVTSGKAASMVGHPLHKYYTYTALHLSELLAKQDFSLEAMLGDYPSTAHRPSLTPASTKNAAKVLVIDCITGFKSLPQEHEIPLSPVISRTGGNISASAHSPHGSESVVGSSPGENGGVFSAAFESASKKMHSETRRRQFGSDVEILVRAFCAEKGWNALISRRRRGCLACAIREAGALGLKVILRVD</sequence>
<evidence type="ECO:0000313" key="2">
    <source>
        <dbReference type="EMBL" id="KAK3330971.1"/>
    </source>
</evidence>
<evidence type="ECO:0000313" key="3">
    <source>
        <dbReference type="Proteomes" id="UP001283341"/>
    </source>
</evidence>
<gene>
    <name evidence="2" type="ORF">B0H66DRAFT_465635</name>
</gene>
<protein>
    <recommendedName>
        <fullName evidence="4">Helicase-like protein</fullName>
    </recommendedName>
</protein>
<accession>A0AAE0ITG3</accession>
<dbReference type="Proteomes" id="UP001283341">
    <property type="component" value="Unassembled WGS sequence"/>
</dbReference>
<organism evidence="2 3">
    <name type="scientific">Apodospora peruviana</name>
    <dbReference type="NCBI Taxonomy" id="516989"/>
    <lineage>
        <taxon>Eukaryota</taxon>
        <taxon>Fungi</taxon>
        <taxon>Dikarya</taxon>
        <taxon>Ascomycota</taxon>
        <taxon>Pezizomycotina</taxon>
        <taxon>Sordariomycetes</taxon>
        <taxon>Sordariomycetidae</taxon>
        <taxon>Sordariales</taxon>
        <taxon>Lasiosphaeriaceae</taxon>
        <taxon>Apodospora</taxon>
    </lineage>
</organism>
<name>A0AAE0ITG3_9PEZI</name>
<dbReference type="EMBL" id="JAUEDM010000001">
    <property type="protein sequence ID" value="KAK3330971.1"/>
    <property type="molecule type" value="Genomic_DNA"/>
</dbReference>
<feature type="region of interest" description="Disordered" evidence="1">
    <location>
        <begin position="417"/>
        <end position="461"/>
    </location>
</feature>
<feature type="compositionally biased region" description="Polar residues" evidence="1">
    <location>
        <begin position="427"/>
        <end position="450"/>
    </location>
</feature>
<reference evidence="2" key="1">
    <citation type="journal article" date="2023" name="Mol. Phylogenet. Evol.">
        <title>Genome-scale phylogeny and comparative genomics of the fungal order Sordariales.</title>
        <authorList>
            <person name="Hensen N."/>
            <person name="Bonometti L."/>
            <person name="Westerberg I."/>
            <person name="Brannstrom I.O."/>
            <person name="Guillou S."/>
            <person name="Cros-Aarteil S."/>
            <person name="Calhoun S."/>
            <person name="Haridas S."/>
            <person name="Kuo A."/>
            <person name="Mondo S."/>
            <person name="Pangilinan J."/>
            <person name="Riley R."/>
            <person name="LaButti K."/>
            <person name="Andreopoulos B."/>
            <person name="Lipzen A."/>
            <person name="Chen C."/>
            <person name="Yan M."/>
            <person name="Daum C."/>
            <person name="Ng V."/>
            <person name="Clum A."/>
            <person name="Steindorff A."/>
            <person name="Ohm R.A."/>
            <person name="Martin F."/>
            <person name="Silar P."/>
            <person name="Natvig D.O."/>
            <person name="Lalanne C."/>
            <person name="Gautier V."/>
            <person name="Ament-Velasquez S.L."/>
            <person name="Kruys A."/>
            <person name="Hutchinson M.I."/>
            <person name="Powell A.J."/>
            <person name="Barry K."/>
            <person name="Miller A.N."/>
            <person name="Grigoriev I.V."/>
            <person name="Debuchy R."/>
            <person name="Gladieux P."/>
            <person name="Hiltunen Thoren M."/>
            <person name="Johannesson H."/>
        </authorList>
    </citation>
    <scope>NUCLEOTIDE SEQUENCE</scope>
    <source>
        <strain evidence="2">CBS 118394</strain>
    </source>
</reference>
<dbReference type="PANTHER" id="PTHR42345:SF2">
    <property type="entry name" value="HELICASE-LIKE PROTEIN"/>
    <property type="match status" value="1"/>
</dbReference>
<proteinExistence type="predicted"/>
<evidence type="ECO:0000256" key="1">
    <source>
        <dbReference type="SAM" id="MobiDB-lite"/>
    </source>
</evidence>
<comment type="caution">
    <text evidence="2">The sequence shown here is derived from an EMBL/GenBank/DDBJ whole genome shotgun (WGS) entry which is preliminary data.</text>
</comment>
<reference evidence="2" key="2">
    <citation type="submission" date="2023-06" db="EMBL/GenBank/DDBJ databases">
        <authorList>
            <consortium name="Lawrence Berkeley National Laboratory"/>
            <person name="Haridas S."/>
            <person name="Hensen N."/>
            <person name="Bonometti L."/>
            <person name="Westerberg I."/>
            <person name="Brannstrom I.O."/>
            <person name="Guillou S."/>
            <person name="Cros-Aarteil S."/>
            <person name="Calhoun S."/>
            <person name="Kuo A."/>
            <person name="Mondo S."/>
            <person name="Pangilinan J."/>
            <person name="Riley R."/>
            <person name="Labutti K."/>
            <person name="Andreopoulos B."/>
            <person name="Lipzen A."/>
            <person name="Chen C."/>
            <person name="Yanf M."/>
            <person name="Daum C."/>
            <person name="Ng V."/>
            <person name="Clum A."/>
            <person name="Steindorff A."/>
            <person name="Ohm R."/>
            <person name="Martin F."/>
            <person name="Silar P."/>
            <person name="Natvig D."/>
            <person name="Lalanne C."/>
            <person name="Gautier V."/>
            <person name="Ament-Velasquez S.L."/>
            <person name="Kruys A."/>
            <person name="Hutchinson M.I."/>
            <person name="Powell A.J."/>
            <person name="Barry K."/>
            <person name="Miller A.N."/>
            <person name="Grigoriev I.V."/>
            <person name="Debuchy R."/>
            <person name="Gladieux P."/>
            <person name="Thoren M.H."/>
            <person name="Johannesson H."/>
        </authorList>
    </citation>
    <scope>NUCLEOTIDE SEQUENCE</scope>
    <source>
        <strain evidence="2">CBS 118394</strain>
    </source>
</reference>
<evidence type="ECO:0008006" key="4">
    <source>
        <dbReference type="Google" id="ProtNLM"/>
    </source>
</evidence>
<dbReference type="PANTHER" id="PTHR42345">
    <property type="entry name" value="TPR_REGION DOMAIN-CONTAINING PROTEIN"/>
    <property type="match status" value="1"/>
</dbReference>
<keyword evidence="3" id="KW-1185">Reference proteome</keyword>